<feature type="signal peptide" evidence="2">
    <location>
        <begin position="1"/>
        <end position="22"/>
    </location>
</feature>
<name>A0AAV9U0W7_9PEZI</name>
<reference evidence="5 6" key="1">
    <citation type="submission" date="2019-10" db="EMBL/GenBank/DDBJ databases">
        <authorList>
            <person name="Palmer J.M."/>
        </authorList>
    </citation>
    <scope>NUCLEOTIDE SEQUENCE [LARGE SCALE GENOMIC DNA]</scope>
    <source>
        <strain evidence="5 6">TWF696</strain>
    </source>
</reference>
<dbReference type="EMBL" id="JAVHNQ010000014">
    <property type="protein sequence ID" value="KAK6332907.1"/>
    <property type="molecule type" value="Genomic_DNA"/>
</dbReference>
<evidence type="ECO:0000313" key="5">
    <source>
        <dbReference type="EMBL" id="KAK6332907.1"/>
    </source>
</evidence>
<evidence type="ECO:0000256" key="1">
    <source>
        <dbReference type="SAM" id="MobiDB-lite"/>
    </source>
</evidence>
<dbReference type="InterPro" id="IPR054293">
    <property type="entry name" value="DUF7029"/>
</dbReference>
<dbReference type="AlphaFoldDB" id="A0AAV9U0W7"/>
<protein>
    <submittedName>
        <fullName evidence="5">Uncharacterized protein</fullName>
    </submittedName>
</protein>
<feature type="domain" description="DUF7223" evidence="4">
    <location>
        <begin position="287"/>
        <end position="490"/>
    </location>
</feature>
<comment type="caution">
    <text evidence="5">The sequence shown here is derived from an EMBL/GenBank/DDBJ whole genome shotgun (WGS) entry which is preliminary data.</text>
</comment>
<evidence type="ECO:0000313" key="6">
    <source>
        <dbReference type="Proteomes" id="UP001375240"/>
    </source>
</evidence>
<dbReference type="Proteomes" id="UP001375240">
    <property type="component" value="Unassembled WGS sequence"/>
</dbReference>
<proteinExistence type="predicted"/>
<evidence type="ECO:0000259" key="4">
    <source>
        <dbReference type="Pfam" id="PF23865"/>
    </source>
</evidence>
<feature type="domain" description="DUF7029" evidence="3">
    <location>
        <begin position="119"/>
        <end position="222"/>
    </location>
</feature>
<evidence type="ECO:0000256" key="2">
    <source>
        <dbReference type="SAM" id="SignalP"/>
    </source>
</evidence>
<sequence length="592" mass="65508">MVSSTLLSIALSYGLLGLQAFATPVVNLEQIAPLKAIREDDLLSGTVPVSKLQSRSIAESMKNAIELLPIDEESLLPAHLRKRNDDLSRLDLKKEVRLIYGGVVSDKQIYMANMTLYQPDPSHPLIMMEKFDNLVRDISCKEGQIVLGFNDDAAMKYAINAWDWVNEKDKDYFFLIANHKGCSTDMQRSPYRVDEVHYDDKAFTTTLMTKAISWESIATDFDLSLSSANMPRRNRKRVQTKDISKRGLWETIGNFAFGKSVYWDLTVGDIDGGRRKIFADPLHEFSNLEVHCVGCYLSGGIEIAGYIKVVKGSVKQLYVAAKPKNLHGKLEIETFIRATLPDPGLKWDMNLFELGIPGLSIPGIFTLGPSLQYQVGFQLAGSGSGNFSLGVQTTIPNEANVVGDLLDMSQSSATGFEKSTLQPILMLNEMSARANFYVYAQPVIGFGVKVLTQYGVEAALELKLPYINADISSGYNKNGFCPDDKLKRVSGAKSTSGANIELWFKAAKFTGFPSMLTDFDRKLWGIRWPFYETCVPMQGSPGFRPPPPVYPTAGTPEINPPAVVVKRSTTTHSGPAPRPGAIRGSWMRRARA</sequence>
<dbReference type="Pfam" id="PF23865">
    <property type="entry name" value="DUF7223"/>
    <property type="match status" value="1"/>
</dbReference>
<keyword evidence="2" id="KW-0732">Signal</keyword>
<keyword evidence="6" id="KW-1185">Reference proteome</keyword>
<dbReference type="InterPro" id="IPR055647">
    <property type="entry name" value="DUF7223"/>
</dbReference>
<organism evidence="5 6">
    <name type="scientific">Orbilia brochopaga</name>
    <dbReference type="NCBI Taxonomy" id="3140254"/>
    <lineage>
        <taxon>Eukaryota</taxon>
        <taxon>Fungi</taxon>
        <taxon>Dikarya</taxon>
        <taxon>Ascomycota</taxon>
        <taxon>Pezizomycotina</taxon>
        <taxon>Orbiliomycetes</taxon>
        <taxon>Orbiliales</taxon>
        <taxon>Orbiliaceae</taxon>
        <taxon>Orbilia</taxon>
    </lineage>
</organism>
<dbReference type="Pfam" id="PF22974">
    <property type="entry name" value="DUF7029"/>
    <property type="match status" value="1"/>
</dbReference>
<gene>
    <name evidence="5" type="ORF">TWF696_002926</name>
</gene>
<evidence type="ECO:0000259" key="3">
    <source>
        <dbReference type="Pfam" id="PF22974"/>
    </source>
</evidence>
<feature type="region of interest" description="Disordered" evidence="1">
    <location>
        <begin position="568"/>
        <end position="592"/>
    </location>
</feature>
<accession>A0AAV9U0W7</accession>
<feature type="chain" id="PRO_5043384611" evidence="2">
    <location>
        <begin position="23"/>
        <end position="592"/>
    </location>
</feature>